<dbReference type="RefSeq" id="XP_001747114.1">
    <property type="nucleotide sequence ID" value="XM_001747062.1"/>
</dbReference>
<organism evidence="2 3">
    <name type="scientific">Monosiga brevicollis</name>
    <name type="common">Choanoflagellate</name>
    <dbReference type="NCBI Taxonomy" id="81824"/>
    <lineage>
        <taxon>Eukaryota</taxon>
        <taxon>Choanoflagellata</taxon>
        <taxon>Craspedida</taxon>
        <taxon>Salpingoecidae</taxon>
        <taxon>Monosiga</taxon>
    </lineage>
</organism>
<feature type="region of interest" description="Disordered" evidence="1">
    <location>
        <begin position="1"/>
        <end position="260"/>
    </location>
</feature>
<feature type="compositionally biased region" description="Polar residues" evidence="1">
    <location>
        <begin position="19"/>
        <end position="35"/>
    </location>
</feature>
<sequence length="1489" mass="160230">MSRELHENSPRDTFHQLLGSLTNSGAPAPPTTSTHLPDPAKVHAPPTRPADANTPPALQRHRSRRAGAAAADKLPSSSTMGGRKARSVSRTLHLDADPRPDTATTATANRNAASPVGSRARISPGRASTDHSPLLVVNNVRAGHTPRHVSRTPRRSKSTAPKICLDDDDDDLPPADRRPAPPVPTRVTLLDPPAEHPSPSHTTLTHHGRPVASPINQQQQLPSASADQHNASGSDGNRRLPDIPDTPCSPDDNMSPSEQRQQMIKMLVHERLRTLRTRRLPPSDHIDAYLNLKSYMIGRDGHDIALHLAERNSEFLPLVLAALLALPLLDVAIKSARPLLTSRQAREAIRSLQSGFVQHVRNTCTQPAPAQERAVTVLGLLCVALGNALSRTGQLPFLNAITPVISCALFDSADHNVNRVALWAWLWMVQCFAVDFKKVAQSMSRREFLLAALVPNDNSASLPASEPVDIRRLRILSAVRLLGEIAPSTQASSALHEHHLVGVMNILKVLNTASEPDEACVDTLWALVDGLGPFSMAHATARPLNFTFHTETLREMVVAHAIPPWLETQPRAAVAILSHASQARATQLVISLATRLKSKFLQRRLVATLCRLVATHGFPPDLDGALRERAVHLIVLHLPRLAAVTSGHRSTALDGGLDTIMSPGSRRGRRRSSGSAPPPSSDDAEALVELDNGSVIGLLRQLSVTDLVMPLADDDLAMPRQTDKKAMPSTRCPSPPVAPATTVETLIVDTAAEPTLLGLLLSRLWTTPDFWAELQDAVAGATPEQLLGIHRGVPMVNNNVEASALELPVVMHTLVDLWARVSEAVDPLSVAIPLLQSCGAALDVQGNATPTACLAVWLLPCHALLHLAASRDVLLRPSPHGPDASAVVATLALPFRQAWLPQLDVLFSKCLAAQWRKLFLQAERLIDGDVTAFGLVAPIAEAVNVAVVRPEEALTRPALFEVATDAAALVPLSPCLDQIVQTASLLLANCETAQGMGQGRQRRSKGRGATAVASAAEEPETDARAGRLINPLAFPLKDKFVVFWRQMTTQIARFYAAATEPDLIRILKITQRFFEVTLLHAHTDIRVAAKECWMHVFVQLSPSHPALSEELRSVLLETARLDAAFNIPSPVPASSGPATAPTTALAKGTRFEAQQRNLALDLGVDDSQLTQQESQLDREAATFFASNTSWSTAHDTLAKTLGARRSGAVGLGKTNAKTLVAARSSVQKEPVISRKNGSLRSSAQPPTEKSRRVRSPEATDSRIGRTSSLATTAMATHEEAASAPGTMQSKPQQNKPPGIIRRELAPRRNGARSMRRVSFNLEQNTSHEVAPMGDASRSPRKRAGGERVKPARKRALLSPQDHRAVRRVSAYESPKLSPDASRVFNFNPKTLPVVSLGSARARRLLEASLASKDKPLVDAVDPTAEGSPRLRRSSSQTSLTHHLDVGPLASTENTAQGVAAALAAASDAETQIESEAEADADAGWRARES</sequence>
<feature type="region of interest" description="Disordered" evidence="1">
    <location>
        <begin position="1225"/>
        <end position="1352"/>
    </location>
</feature>
<dbReference type="GeneID" id="5892405"/>
<evidence type="ECO:0000313" key="3">
    <source>
        <dbReference type="Proteomes" id="UP000001357"/>
    </source>
</evidence>
<feature type="compositionally biased region" description="Acidic residues" evidence="1">
    <location>
        <begin position="1470"/>
        <end position="1480"/>
    </location>
</feature>
<dbReference type="EMBL" id="CH991556">
    <property type="protein sequence ID" value="EDQ88038.1"/>
    <property type="molecule type" value="Genomic_DNA"/>
</dbReference>
<dbReference type="InParanoid" id="A9V3D0"/>
<feature type="compositionally biased region" description="Basic and acidic residues" evidence="1">
    <location>
        <begin position="1248"/>
        <end position="1263"/>
    </location>
</feature>
<feature type="compositionally biased region" description="Polar residues" evidence="1">
    <location>
        <begin position="214"/>
        <end position="235"/>
    </location>
</feature>
<feature type="region of interest" description="Disordered" evidence="1">
    <location>
        <begin position="1469"/>
        <end position="1489"/>
    </location>
</feature>
<gene>
    <name evidence="2" type="ORF">MONBRDRAFT_37699</name>
</gene>
<feature type="compositionally biased region" description="Low complexity" evidence="1">
    <location>
        <begin position="101"/>
        <end position="113"/>
    </location>
</feature>
<feature type="compositionally biased region" description="Polar residues" evidence="1">
    <location>
        <begin position="1285"/>
        <end position="1295"/>
    </location>
</feature>
<protein>
    <submittedName>
        <fullName evidence="2">Uncharacterized protein</fullName>
    </submittedName>
</protein>
<feature type="compositionally biased region" description="Polar residues" evidence="1">
    <location>
        <begin position="1235"/>
        <end position="1247"/>
    </location>
</feature>
<feature type="compositionally biased region" description="Basic residues" evidence="1">
    <location>
        <begin position="144"/>
        <end position="157"/>
    </location>
</feature>
<feature type="compositionally biased region" description="Basic and acidic residues" evidence="1">
    <location>
        <begin position="1"/>
        <end position="14"/>
    </location>
</feature>
<reference evidence="2 3" key="1">
    <citation type="journal article" date="2008" name="Nature">
        <title>The genome of the choanoflagellate Monosiga brevicollis and the origin of metazoans.</title>
        <authorList>
            <consortium name="JGI Sequencing"/>
            <person name="King N."/>
            <person name="Westbrook M.J."/>
            <person name="Young S.L."/>
            <person name="Kuo A."/>
            <person name="Abedin M."/>
            <person name="Chapman J."/>
            <person name="Fairclough S."/>
            <person name="Hellsten U."/>
            <person name="Isogai Y."/>
            <person name="Letunic I."/>
            <person name="Marr M."/>
            <person name="Pincus D."/>
            <person name="Putnam N."/>
            <person name="Rokas A."/>
            <person name="Wright K.J."/>
            <person name="Zuzow R."/>
            <person name="Dirks W."/>
            <person name="Good M."/>
            <person name="Goodstein D."/>
            <person name="Lemons D."/>
            <person name="Li W."/>
            <person name="Lyons J.B."/>
            <person name="Morris A."/>
            <person name="Nichols S."/>
            <person name="Richter D.J."/>
            <person name="Salamov A."/>
            <person name="Bork P."/>
            <person name="Lim W.A."/>
            <person name="Manning G."/>
            <person name="Miller W.T."/>
            <person name="McGinnis W."/>
            <person name="Shapiro H."/>
            <person name="Tjian R."/>
            <person name="Grigoriev I.V."/>
            <person name="Rokhsar D."/>
        </authorList>
    </citation>
    <scope>NUCLEOTIDE SEQUENCE [LARGE SCALE GENOMIC DNA]</scope>
    <source>
        <strain evidence="3">MX1 / ATCC 50154</strain>
    </source>
</reference>
<feature type="region of interest" description="Disordered" evidence="1">
    <location>
        <begin position="1418"/>
        <end position="1451"/>
    </location>
</feature>
<dbReference type="KEGG" id="mbr:MONBRDRAFT_37699"/>
<dbReference type="Proteomes" id="UP000001357">
    <property type="component" value="Unassembled WGS sequence"/>
</dbReference>
<name>A9V3D0_MONBE</name>
<proteinExistence type="predicted"/>
<keyword evidence="3" id="KW-1185">Reference proteome</keyword>
<accession>A9V3D0</accession>
<evidence type="ECO:0000256" key="1">
    <source>
        <dbReference type="SAM" id="MobiDB-lite"/>
    </source>
</evidence>
<feature type="region of interest" description="Disordered" evidence="1">
    <location>
        <begin position="650"/>
        <end position="685"/>
    </location>
</feature>
<evidence type="ECO:0000313" key="2">
    <source>
        <dbReference type="EMBL" id="EDQ88038.1"/>
    </source>
</evidence>
<feature type="region of interest" description="Disordered" evidence="1">
    <location>
        <begin position="997"/>
        <end position="1018"/>
    </location>
</feature>